<dbReference type="Proteomes" id="UP001219518">
    <property type="component" value="Unassembled WGS sequence"/>
</dbReference>
<protein>
    <submittedName>
        <fullName evidence="1">Dynein heavy chain 12, axonemal</fullName>
    </submittedName>
</protein>
<sequence>MEPPRARTPRLASGPGMRVYTDLVEGRTRLPANLAPLPDVHERRRALEQLKHHPLLEYSLSRQREEEIQQYLRRLAVRTRAHLLRTSPQDEDGHELPHTNERYIALLRDQVEAVEPPTLLQVWVERISSLVPARLRALYATEMNALFLEVRDEFDDHIHDMTVRSIMMYPGPGPGAGPATAALPPADSLCGKPLGEGRTERYPVFLQRVALLREKLFITHPLVRAILRLAHQHVPDLLNDFGKYREAGVVELAKLKSSMFNDMKRSEVVVTQTWYPKIVALFSEKKALSGVPRKHWPQFLKCASNVLRVQVTELMRRSIDHFVDIMSDEAKIPFFKLDIFYAENGLELYPTDKEIFGTMAKASIEYELNIQLSRLF</sequence>
<reference evidence="1" key="1">
    <citation type="submission" date="2021-07" db="EMBL/GenBank/DDBJ databases">
        <authorList>
            <person name="Catto M.A."/>
            <person name="Jacobson A."/>
            <person name="Kennedy G."/>
            <person name="Labadie P."/>
            <person name="Hunt B.G."/>
            <person name="Srinivasan R."/>
        </authorList>
    </citation>
    <scope>NUCLEOTIDE SEQUENCE</scope>
    <source>
        <strain evidence="1">PL_HMW_Pooled</strain>
        <tissue evidence="1">Head</tissue>
    </source>
</reference>
<keyword evidence="2" id="KW-1185">Reference proteome</keyword>
<proteinExistence type="predicted"/>
<name>A0AAE1LNK7_9NEOP</name>
<evidence type="ECO:0000313" key="2">
    <source>
        <dbReference type="Proteomes" id="UP001219518"/>
    </source>
</evidence>
<organism evidence="1 2">
    <name type="scientific">Frankliniella fusca</name>
    <dbReference type="NCBI Taxonomy" id="407009"/>
    <lineage>
        <taxon>Eukaryota</taxon>
        <taxon>Metazoa</taxon>
        <taxon>Ecdysozoa</taxon>
        <taxon>Arthropoda</taxon>
        <taxon>Hexapoda</taxon>
        <taxon>Insecta</taxon>
        <taxon>Pterygota</taxon>
        <taxon>Neoptera</taxon>
        <taxon>Paraneoptera</taxon>
        <taxon>Thysanoptera</taxon>
        <taxon>Terebrantia</taxon>
        <taxon>Thripoidea</taxon>
        <taxon>Thripidae</taxon>
        <taxon>Frankliniella</taxon>
    </lineage>
</organism>
<gene>
    <name evidence="1" type="ORF">KUF71_013458</name>
</gene>
<evidence type="ECO:0000313" key="1">
    <source>
        <dbReference type="EMBL" id="KAK3925189.1"/>
    </source>
</evidence>
<accession>A0AAE1LNK7</accession>
<dbReference type="AlphaFoldDB" id="A0AAE1LNK7"/>
<reference evidence="1" key="2">
    <citation type="journal article" date="2023" name="BMC Genomics">
        <title>Pest status, molecular evolution, and epigenetic factors derived from the genome assembly of Frankliniella fusca, a thysanopteran phytovirus vector.</title>
        <authorList>
            <person name="Catto M.A."/>
            <person name="Labadie P.E."/>
            <person name="Jacobson A.L."/>
            <person name="Kennedy G.G."/>
            <person name="Srinivasan R."/>
            <person name="Hunt B.G."/>
        </authorList>
    </citation>
    <scope>NUCLEOTIDE SEQUENCE</scope>
    <source>
        <strain evidence="1">PL_HMW_Pooled</strain>
    </source>
</reference>
<comment type="caution">
    <text evidence="1">The sequence shown here is derived from an EMBL/GenBank/DDBJ whole genome shotgun (WGS) entry which is preliminary data.</text>
</comment>
<dbReference type="EMBL" id="JAHWGI010001220">
    <property type="protein sequence ID" value="KAK3925189.1"/>
    <property type="molecule type" value="Genomic_DNA"/>
</dbReference>